<sequence length="421" mass="44389">MTAIAFAVFFILLVLGAPVWAAMLVSGGVIAVLDIGLPTQMVVSQLYIATDSWLLLAVPYFLFAGNLMTDLGLAGRLFRFIENLLGHLRGGLPATGVVTCAIFGALSGSSTATVVAVGSMLLPYMIRAGYKQHDALGIIAVSGTLGQMIPPSIYMILFASLVQMDVSKLFLAGIIPGLVVTVLLVATAVALNIFGQHELRPRASAAEIRRSFMEALPALIMPFVVLGGIYAGIFTPTEAAAVAVVYVLAASAIFERKAFTLRRIFKSAEGAVVTSTIIFIILGGATVFANALTFADVPQAFTRFMTSLPVNTHITMGLILLIFVLLGTVLDPVPILYITIPIVFPVVIALGYSPTHFAILTIACMMVAQVTPPVGMSLFALSGVFNVPIGAVMRGALPYLATLVLALLLLWAVPGISTVFE</sequence>
<evidence type="ECO:0000256" key="4">
    <source>
        <dbReference type="ARBA" id="ARBA00022692"/>
    </source>
</evidence>
<evidence type="ECO:0000256" key="6">
    <source>
        <dbReference type="ARBA" id="ARBA00023136"/>
    </source>
</evidence>
<feature type="transmembrane region" description="Helical" evidence="7">
    <location>
        <begin position="112"/>
        <end position="130"/>
    </location>
</feature>
<feature type="transmembrane region" description="Helical" evidence="7">
    <location>
        <begin position="137"/>
        <end position="157"/>
    </location>
</feature>
<keyword evidence="4 7" id="KW-0812">Transmembrane</keyword>
<accession>A0A1N7Q5G8</accession>
<keyword evidence="3 7" id="KW-0997">Cell inner membrane</keyword>
<gene>
    <name evidence="9" type="ORF">SAMN05421774_107117</name>
</gene>
<organism evidence="9 10">
    <name type="scientific">Gemmobacter megaterium</name>
    <dbReference type="NCBI Taxonomy" id="1086013"/>
    <lineage>
        <taxon>Bacteria</taxon>
        <taxon>Pseudomonadati</taxon>
        <taxon>Pseudomonadota</taxon>
        <taxon>Alphaproteobacteria</taxon>
        <taxon>Rhodobacterales</taxon>
        <taxon>Paracoccaceae</taxon>
        <taxon>Gemmobacter</taxon>
    </lineage>
</organism>
<keyword evidence="5 7" id="KW-1133">Transmembrane helix</keyword>
<proteinExistence type="inferred from homology"/>
<dbReference type="AlphaFoldDB" id="A0A1N7Q5G8"/>
<keyword evidence="2" id="KW-1003">Cell membrane</keyword>
<evidence type="ECO:0000313" key="9">
    <source>
        <dbReference type="EMBL" id="SIT18112.1"/>
    </source>
</evidence>
<feature type="transmembrane region" description="Helical" evidence="7">
    <location>
        <begin position="399"/>
        <end position="420"/>
    </location>
</feature>
<feature type="transmembrane region" description="Helical" evidence="7">
    <location>
        <begin position="312"/>
        <end position="330"/>
    </location>
</feature>
<name>A0A1N7Q5G8_9RHOB</name>
<evidence type="ECO:0000256" key="7">
    <source>
        <dbReference type="RuleBase" id="RU369079"/>
    </source>
</evidence>
<evidence type="ECO:0000259" key="8">
    <source>
        <dbReference type="Pfam" id="PF06808"/>
    </source>
</evidence>
<dbReference type="EMBL" id="FTOT01000007">
    <property type="protein sequence ID" value="SIT18112.1"/>
    <property type="molecule type" value="Genomic_DNA"/>
</dbReference>
<dbReference type="RefSeq" id="WP_076533200.1">
    <property type="nucleotide sequence ID" value="NZ_BMEH01000007.1"/>
</dbReference>
<evidence type="ECO:0000256" key="5">
    <source>
        <dbReference type="ARBA" id="ARBA00022989"/>
    </source>
</evidence>
<dbReference type="InterPro" id="IPR010656">
    <property type="entry name" value="DctM"/>
</dbReference>
<dbReference type="Pfam" id="PF06808">
    <property type="entry name" value="DctM"/>
    <property type="match status" value="1"/>
</dbReference>
<evidence type="ECO:0000313" key="10">
    <source>
        <dbReference type="Proteomes" id="UP000186141"/>
    </source>
</evidence>
<dbReference type="PANTHER" id="PTHR33362:SF5">
    <property type="entry name" value="C4-DICARBOXYLATE TRAP TRANSPORTER LARGE PERMEASE PROTEIN DCTM"/>
    <property type="match status" value="1"/>
</dbReference>
<dbReference type="OrthoDB" id="9790209at2"/>
<evidence type="ECO:0000256" key="3">
    <source>
        <dbReference type="ARBA" id="ARBA00022519"/>
    </source>
</evidence>
<feature type="transmembrane region" description="Helical" evidence="7">
    <location>
        <begin position="169"/>
        <end position="194"/>
    </location>
</feature>
<evidence type="ECO:0000256" key="2">
    <source>
        <dbReference type="ARBA" id="ARBA00022475"/>
    </source>
</evidence>
<feature type="transmembrane region" description="Helical" evidence="7">
    <location>
        <begin position="374"/>
        <end position="392"/>
    </location>
</feature>
<dbReference type="STRING" id="1086013.SAMN05421774_107117"/>
<comment type="subunit">
    <text evidence="7">The complex comprises the extracytoplasmic solute receptor protein and the two transmembrane proteins.</text>
</comment>
<feature type="transmembrane region" description="Helical" evidence="7">
    <location>
        <begin position="239"/>
        <end position="259"/>
    </location>
</feature>
<comment type="function">
    <text evidence="7">Part of the tripartite ATP-independent periplasmic (TRAP) transport system.</text>
</comment>
<protein>
    <recommendedName>
        <fullName evidence="7">TRAP transporter large permease protein</fullName>
    </recommendedName>
</protein>
<dbReference type="GO" id="GO:0005886">
    <property type="term" value="C:plasma membrane"/>
    <property type="evidence" value="ECO:0007669"/>
    <property type="project" value="UniProtKB-SubCell"/>
</dbReference>
<dbReference type="PANTHER" id="PTHR33362">
    <property type="entry name" value="SIALIC ACID TRAP TRANSPORTER PERMEASE PROTEIN SIAT-RELATED"/>
    <property type="match status" value="1"/>
</dbReference>
<dbReference type="Proteomes" id="UP000186141">
    <property type="component" value="Unassembled WGS sequence"/>
</dbReference>
<comment type="similarity">
    <text evidence="7">Belongs to the TRAP transporter large permease family.</text>
</comment>
<keyword evidence="10" id="KW-1185">Reference proteome</keyword>
<feature type="transmembrane region" description="Helical" evidence="7">
    <location>
        <begin position="84"/>
        <end position="106"/>
    </location>
</feature>
<evidence type="ECO:0000256" key="1">
    <source>
        <dbReference type="ARBA" id="ARBA00004429"/>
    </source>
</evidence>
<dbReference type="GO" id="GO:0022857">
    <property type="term" value="F:transmembrane transporter activity"/>
    <property type="evidence" value="ECO:0007669"/>
    <property type="project" value="UniProtKB-UniRule"/>
</dbReference>
<dbReference type="NCBIfam" id="TIGR00786">
    <property type="entry name" value="dctM"/>
    <property type="match status" value="1"/>
</dbReference>
<dbReference type="InterPro" id="IPR004681">
    <property type="entry name" value="TRAP_DctM"/>
</dbReference>
<keyword evidence="7" id="KW-0813">Transport</keyword>
<comment type="subcellular location">
    <subcellularLocation>
        <location evidence="1 7">Cell inner membrane</location>
        <topology evidence="1 7">Multi-pass membrane protein</topology>
    </subcellularLocation>
</comment>
<feature type="transmembrane region" description="Helical" evidence="7">
    <location>
        <begin position="45"/>
        <end position="63"/>
    </location>
</feature>
<feature type="transmembrane region" description="Helical" evidence="7">
    <location>
        <begin position="215"/>
        <end position="233"/>
    </location>
</feature>
<reference evidence="9 10" key="1">
    <citation type="submission" date="2017-01" db="EMBL/GenBank/DDBJ databases">
        <authorList>
            <person name="Mah S.A."/>
            <person name="Swanson W.J."/>
            <person name="Moy G.W."/>
            <person name="Vacquier V.D."/>
        </authorList>
    </citation>
    <scope>NUCLEOTIDE SEQUENCE [LARGE SCALE GENOMIC DNA]</scope>
    <source>
        <strain evidence="9 10">DSM 26375</strain>
    </source>
</reference>
<feature type="transmembrane region" description="Helical" evidence="7">
    <location>
        <begin position="271"/>
        <end position="292"/>
    </location>
</feature>
<keyword evidence="6 7" id="KW-0472">Membrane</keyword>
<feature type="domain" description="TRAP C4-dicarboxylate transport system permease DctM subunit" evidence="8">
    <location>
        <begin position="6"/>
        <end position="416"/>
    </location>
</feature>
<dbReference type="PIRSF" id="PIRSF006066">
    <property type="entry name" value="HI0050"/>
    <property type="match status" value="1"/>
</dbReference>